<organism evidence="1">
    <name type="scientific">marine metagenome</name>
    <dbReference type="NCBI Taxonomy" id="408172"/>
    <lineage>
        <taxon>unclassified sequences</taxon>
        <taxon>metagenomes</taxon>
        <taxon>ecological metagenomes</taxon>
    </lineage>
</organism>
<sequence>MIPPTPTKSGSGGSKDECCKACGKPLHLHNWKAKLDCENRWAKED</sequence>
<gene>
    <name evidence="1" type="ORF">METZ01_LOCUS330299</name>
</gene>
<dbReference type="AlphaFoldDB" id="A0A382PXP9"/>
<reference evidence="1" key="1">
    <citation type="submission" date="2018-05" db="EMBL/GenBank/DDBJ databases">
        <authorList>
            <person name="Lanie J.A."/>
            <person name="Ng W.-L."/>
            <person name="Kazmierczak K.M."/>
            <person name="Andrzejewski T.M."/>
            <person name="Davidsen T.M."/>
            <person name="Wayne K.J."/>
            <person name="Tettelin H."/>
            <person name="Glass J.I."/>
            <person name="Rusch D."/>
            <person name="Podicherti R."/>
            <person name="Tsui H.-C.T."/>
            <person name="Winkler M.E."/>
        </authorList>
    </citation>
    <scope>NUCLEOTIDE SEQUENCE</scope>
</reference>
<accession>A0A382PXP9</accession>
<dbReference type="EMBL" id="UINC01110141">
    <property type="protein sequence ID" value="SVC77445.1"/>
    <property type="molecule type" value="Genomic_DNA"/>
</dbReference>
<proteinExistence type="predicted"/>
<evidence type="ECO:0000313" key="1">
    <source>
        <dbReference type="EMBL" id="SVC77445.1"/>
    </source>
</evidence>
<name>A0A382PXP9_9ZZZZ</name>
<feature type="non-terminal residue" evidence="1">
    <location>
        <position position="45"/>
    </location>
</feature>
<protein>
    <submittedName>
        <fullName evidence="1">Uncharacterized protein</fullName>
    </submittedName>
</protein>